<name>A0ABV1HC24_9FIRM</name>
<keyword evidence="2" id="KW-0808">Transferase</keyword>
<organism evidence="2 3">
    <name type="scientific">Maccoyibacter intestinihominis</name>
    <dbReference type="NCBI Taxonomy" id="3133499"/>
    <lineage>
        <taxon>Bacteria</taxon>
        <taxon>Bacillati</taxon>
        <taxon>Bacillota</taxon>
        <taxon>Clostridia</taxon>
        <taxon>Lachnospirales</taxon>
        <taxon>Lachnospiraceae</taxon>
        <taxon>Maccoyibacter</taxon>
    </lineage>
</organism>
<keyword evidence="2" id="KW-0032">Aminotransferase</keyword>
<dbReference type="GO" id="GO:0004400">
    <property type="term" value="F:histidinol-phosphate transaminase activity"/>
    <property type="evidence" value="ECO:0007669"/>
    <property type="project" value="UniProtKB-EC"/>
</dbReference>
<dbReference type="EMBL" id="JBBMEX010000004">
    <property type="protein sequence ID" value="MEQ2557262.1"/>
    <property type="molecule type" value="Genomic_DNA"/>
</dbReference>
<dbReference type="RefSeq" id="WP_353530372.1">
    <property type="nucleotide sequence ID" value="NZ_JBBMEX010000004.1"/>
</dbReference>
<gene>
    <name evidence="2" type="ORF">WMO43_05135</name>
</gene>
<proteinExistence type="predicted"/>
<comment type="caution">
    <text evidence="2">The sequence shown here is derived from an EMBL/GenBank/DDBJ whole genome shotgun (WGS) entry which is preliminary data.</text>
</comment>
<evidence type="ECO:0000313" key="3">
    <source>
        <dbReference type="Proteomes" id="UP001454489"/>
    </source>
</evidence>
<dbReference type="InterPro" id="IPR004839">
    <property type="entry name" value="Aminotransferase_I/II_large"/>
</dbReference>
<dbReference type="Pfam" id="PF00155">
    <property type="entry name" value="Aminotran_1_2"/>
    <property type="match status" value="1"/>
</dbReference>
<sequence length="343" mass="38950">MQTIHGGDIYRNRIQIDFSVNINPLGIPEEVKDALHQAVDVCMQYPDMEAEQLKEALSRKFCLPKTYFLPGNGASELFLGILHALKPKKVILPVPSFYGYAYTAKAVGSEVICVPLKKEEDFLPGEELVLALQEDAELLFLANPNNPTGKLMKPAYLENVLEVCKEKNIYVVLDECFIEFCEKENSIVQKLSTYRNLLIVRAFTKIYAIPGVRLGYLMCSDKELLQKIRGQLPEWNLSVFAEAAGIACLQQQEYLKKTVEYVAAERKFLTEKLQNLGLQVILSDANFILFYSEKPLYKKLLQKGILIRDCKNFQGLSEGYYRVAVKSRRENEILEKAIGECIG</sequence>
<dbReference type="EC" id="2.6.1.9" evidence="2"/>
<dbReference type="CDD" id="cd00609">
    <property type="entry name" value="AAT_like"/>
    <property type="match status" value="1"/>
</dbReference>
<dbReference type="Proteomes" id="UP001454489">
    <property type="component" value="Unassembled WGS sequence"/>
</dbReference>
<accession>A0ABV1HC24</accession>
<keyword evidence="3" id="KW-1185">Reference proteome</keyword>
<dbReference type="SUPFAM" id="SSF53383">
    <property type="entry name" value="PLP-dependent transferases"/>
    <property type="match status" value="1"/>
</dbReference>
<evidence type="ECO:0000259" key="1">
    <source>
        <dbReference type="Pfam" id="PF00155"/>
    </source>
</evidence>
<dbReference type="Gene3D" id="3.40.640.10">
    <property type="entry name" value="Type I PLP-dependent aspartate aminotransferase-like (Major domain)"/>
    <property type="match status" value="1"/>
</dbReference>
<dbReference type="InterPro" id="IPR015424">
    <property type="entry name" value="PyrdxlP-dep_Trfase"/>
</dbReference>
<dbReference type="InterPro" id="IPR015421">
    <property type="entry name" value="PyrdxlP-dep_Trfase_major"/>
</dbReference>
<dbReference type="Gene3D" id="3.90.1150.10">
    <property type="entry name" value="Aspartate Aminotransferase, domain 1"/>
    <property type="match status" value="1"/>
</dbReference>
<protein>
    <submittedName>
        <fullName evidence="2">Histidinol-phosphate transaminase</fullName>
        <ecNumber evidence="2">2.6.1.9</ecNumber>
    </submittedName>
</protein>
<reference evidence="2 3" key="1">
    <citation type="submission" date="2024-03" db="EMBL/GenBank/DDBJ databases">
        <title>Human intestinal bacterial collection.</title>
        <authorList>
            <person name="Pauvert C."/>
            <person name="Hitch T.C.A."/>
            <person name="Clavel T."/>
        </authorList>
    </citation>
    <scope>NUCLEOTIDE SEQUENCE [LARGE SCALE GENOMIC DNA]</scope>
    <source>
        <strain evidence="2 3">CLA-AA-H185</strain>
    </source>
</reference>
<evidence type="ECO:0000313" key="2">
    <source>
        <dbReference type="EMBL" id="MEQ2557262.1"/>
    </source>
</evidence>
<dbReference type="PANTHER" id="PTHR42885">
    <property type="entry name" value="HISTIDINOL-PHOSPHATE AMINOTRANSFERASE-RELATED"/>
    <property type="match status" value="1"/>
</dbReference>
<dbReference type="InterPro" id="IPR015422">
    <property type="entry name" value="PyrdxlP-dep_Trfase_small"/>
</dbReference>
<feature type="domain" description="Aminotransferase class I/classII large" evidence="1">
    <location>
        <begin position="14"/>
        <end position="334"/>
    </location>
</feature>